<dbReference type="Pfam" id="PF03237">
    <property type="entry name" value="Terminase_6N"/>
    <property type="match status" value="1"/>
</dbReference>
<dbReference type="InterPro" id="IPR052380">
    <property type="entry name" value="Viral_DNA_packaging_terminase"/>
</dbReference>
<dbReference type="PANTHER" id="PTHR39184">
    <property type="match status" value="1"/>
</dbReference>
<dbReference type="InterPro" id="IPR027417">
    <property type="entry name" value="P-loop_NTPase"/>
</dbReference>
<dbReference type="NCBIfam" id="TIGR01547">
    <property type="entry name" value="phage_term_2"/>
    <property type="match status" value="1"/>
</dbReference>
<dbReference type="PANTHER" id="PTHR39184:SF1">
    <property type="entry name" value="PBSX PHAGE TERMINASE LARGE SUBUNIT"/>
    <property type="match status" value="1"/>
</dbReference>
<dbReference type="EMBL" id="FUKR01000050">
    <property type="protein sequence ID" value="SJN34062.1"/>
    <property type="molecule type" value="Genomic_DNA"/>
</dbReference>
<dbReference type="Gene3D" id="3.30.420.280">
    <property type="match status" value="1"/>
</dbReference>
<keyword evidence="2" id="KW-1185">Reference proteome</keyword>
<evidence type="ECO:0000313" key="1">
    <source>
        <dbReference type="EMBL" id="SJN34062.1"/>
    </source>
</evidence>
<dbReference type="AlphaFoldDB" id="A0A1R4JQ10"/>
<protein>
    <submittedName>
        <fullName evidence="1">Phage terminase, large subunit</fullName>
    </submittedName>
</protein>
<reference evidence="2" key="1">
    <citation type="submission" date="2017-02" db="EMBL/GenBank/DDBJ databases">
        <authorList>
            <person name="Dridi B."/>
        </authorList>
    </citation>
    <scope>NUCLEOTIDE SEQUENCE [LARGE SCALE GENOMIC DNA]</scope>
    <source>
        <strain evidence="2">EB411</strain>
    </source>
</reference>
<dbReference type="Gene3D" id="3.40.50.300">
    <property type="entry name" value="P-loop containing nucleotide triphosphate hydrolases"/>
    <property type="match status" value="1"/>
</dbReference>
<dbReference type="Proteomes" id="UP000196778">
    <property type="component" value="Unassembled WGS sequence"/>
</dbReference>
<sequence length="431" mass="48005">MGRDAFGQVTDVMSLSQMRSIVHCRDKKVALWSGAVSSGKTFSSLWAFLMAVPRAPRGGNIVIVGRTLDTVYANVFKLLTDPAIFGDLAKHVSYTQGAKTATILGREVLVYGANDGTSETKIRGSTIGLAYVDELTILPEGFWDMLYTRLRVPGARVMATTNPGSQNHWLRKKWILKAEQKGLIHFHFTMDDNPSLEPEYVAEQKAAFAGVFYDRFIRGLWTNAEGAVYSMWDAEKHVVPWGDLPPIERVLSVGTDYGTTNTTAAVMLGLTAEEIPRLVLLDEWSYSSRDNHGRTVSDDYLARNIIDWLPQRHHPEGNPLPEYVFLDPSAASLRTRMRELGTTTWAADNDVSAGIGDVGALLDRGRLIVSDRCAGVLEEITEFQWDPKAAEKGVDAVIKRDDHFMDALRYAVRSSRNLWAPYINYTDKEAA</sequence>
<name>A0A1R4JQ10_9MICO</name>
<accession>A0A1R4JQ10</accession>
<dbReference type="InterPro" id="IPR006437">
    <property type="entry name" value="Phage_terminase_lsu"/>
</dbReference>
<proteinExistence type="predicted"/>
<gene>
    <name evidence="1" type="ORF">FM119_08745</name>
</gene>
<dbReference type="OrthoDB" id="4498710at2"/>
<organism evidence="1 2">
    <name type="scientific">Mycetocola reblochoni REB411</name>
    <dbReference type="NCBI Taxonomy" id="1255698"/>
    <lineage>
        <taxon>Bacteria</taxon>
        <taxon>Bacillati</taxon>
        <taxon>Actinomycetota</taxon>
        <taxon>Actinomycetes</taxon>
        <taxon>Micrococcales</taxon>
        <taxon>Microbacteriaceae</taxon>
        <taxon>Mycetocola</taxon>
    </lineage>
</organism>
<evidence type="ECO:0000313" key="2">
    <source>
        <dbReference type="Proteomes" id="UP000196778"/>
    </source>
</evidence>
<dbReference type="RefSeq" id="WP_087137288.1">
    <property type="nucleotide sequence ID" value="NZ_FUKR01000050.1"/>
</dbReference>